<reference evidence="8" key="1">
    <citation type="submission" date="2020-05" db="EMBL/GenBank/DDBJ databases">
        <authorList>
            <person name="Chiriac C."/>
            <person name="Salcher M."/>
            <person name="Ghai R."/>
            <person name="Kavagutti S V."/>
        </authorList>
    </citation>
    <scope>NUCLEOTIDE SEQUENCE</scope>
</reference>
<dbReference type="SUPFAM" id="SSF103473">
    <property type="entry name" value="MFS general substrate transporter"/>
    <property type="match status" value="1"/>
</dbReference>
<proteinExistence type="predicted"/>
<feature type="transmembrane region" description="Helical" evidence="7">
    <location>
        <begin position="225"/>
        <end position="250"/>
    </location>
</feature>
<evidence type="ECO:0000256" key="7">
    <source>
        <dbReference type="SAM" id="Phobius"/>
    </source>
</evidence>
<feature type="transmembrane region" description="Helical" evidence="7">
    <location>
        <begin position="52"/>
        <end position="72"/>
    </location>
</feature>
<keyword evidence="4 7" id="KW-0812">Transmembrane</keyword>
<keyword evidence="2" id="KW-0813">Transport</keyword>
<evidence type="ECO:0000256" key="2">
    <source>
        <dbReference type="ARBA" id="ARBA00022448"/>
    </source>
</evidence>
<dbReference type="CDD" id="cd06173">
    <property type="entry name" value="MFS_MefA_like"/>
    <property type="match status" value="1"/>
</dbReference>
<dbReference type="AlphaFoldDB" id="A0A6J6IGE6"/>
<dbReference type="InterPro" id="IPR036259">
    <property type="entry name" value="MFS_trans_sf"/>
</dbReference>
<accession>A0A6J6IGE6</accession>
<dbReference type="EMBL" id="CAEZUX010000177">
    <property type="protein sequence ID" value="CAB4622618.1"/>
    <property type="molecule type" value="Genomic_DNA"/>
</dbReference>
<dbReference type="Gene3D" id="1.20.1250.20">
    <property type="entry name" value="MFS general substrate transporter like domains"/>
    <property type="match status" value="1"/>
</dbReference>
<feature type="transmembrane region" description="Helical" evidence="7">
    <location>
        <begin position="173"/>
        <end position="192"/>
    </location>
</feature>
<evidence type="ECO:0000256" key="3">
    <source>
        <dbReference type="ARBA" id="ARBA00022475"/>
    </source>
</evidence>
<feature type="transmembrane region" description="Helical" evidence="7">
    <location>
        <begin position="378"/>
        <end position="397"/>
    </location>
</feature>
<comment type="subcellular location">
    <subcellularLocation>
        <location evidence="1">Cell membrane</location>
        <topology evidence="1">Multi-pass membrane protein</topology>
    </subcellularLocation>
</comment>
<gene>
    <name evidence="8" type="ORF">UFOPK1874_01156</name>
</gene>
<keyword evidence="6 7" id="KW-0472">Membrane</keyword>
<feature type="transmembrane region" description="Helical" evidence="7">
    <location>
        <begin position="106"/>
        <end position="124"/>
    </location>
</feature>
<protein>
    <submittedName>
        <fullName evidence="8">Unannotated protein</fullName>
    </submittedName>
</protein>
<name>A0A6J6IGE6_9ZZZZ</name>
<feature type="transmembrane region" description="Helical" evidence="7">
    <location>
        <begin position="262"/>
        <end position="281"/>
    </location>
</feature>
<evidence type="ECO:0000256" key="5">
    <source>
        <dbReference type="ARBA" id="ARBA00022989"/>
    </source>
</evidence>
<feature type="transmembrane region" description="Helical" evidence="7">
    <location>
        <begin position="145"/>
        <end position="167"/>
    </location>
</feature>
<evidence type="ECO:0000256" key="6">
    <source>
        <dbReference type="ARBA" id="ARBA00023136"/>
    </source>
</evidence>
<dbReference type="InterPro" id="IPR010290">
    <property type="entry name" value="TM_effector"/>
</dbReference>
<dbReference type="PANTHER" id="PTHR23513:SF11">
    <property type="entry name" value="STAPHYLOFERRIN A TRANSPORTER"/>
    <property type="match status" value="1"/>
</dbReference>
<keyword evidence="3" id="KW-1003">Cell membrane</keyword>
<keyword evidence="5 7" id="KW-1133">Transmembrane helix</keyword>
<feature type="transmembrane region" description="Helical" evidence="7">
    <location>
        <begin position="354"/>
        <end position="372"/>
    </location>
</feature>
<dbReference type="PANTHER" id="PTHR23513">
    <property type="entry name" value="INTEGRAL MEMBRANE EFFLUX PROTEIN-RELATED"/>
    <property type="match status" value="1"/>
</dbReference>
<organism evidence="8">
    <name type="scientific">freshwater metagenome</name>
    <dbReference type="NCBI Taxonomy" id="449393"/>
    <lineage>
        <taxon>unclassified sequences</taxon>
        <taxon>metagenomes</taxon>
        <taxon>ecological metagenomes</taxon>
    </lineage>
</organism>
<sequence length="409" mass="43748">MNDQVRELWRNVDFRKMFTSRVVSNFGNGMTPIALAFGVLDLPGGNAGSLSIVTAAHMVPLVLFMVIGGVAADRFGRALLVGGTDLLGSIFVSISALAFLTGNASVPLLAFNAFVFGVLNALWYPAFTGLMPQIVETRLLQSANALVGMGANLALTLGAATAGFLVAAFGSGWAIMIDALSFFIAGCLVFSLRHLDRDAPTDEEKNVGIITQLKDGWVEFSSRRWIVIIVVSFAFFHPAFEGFIGVMAPVRAKEVLNGARDMGFMMAGWGFGGLLGTLAALRIHVKRPLLLAVGVMPTISFWIFSMAVPMPIWFLVLTAVISGIAIDVMYANWLTTMQTYVPEEAMSRVGAYDAFGSMIFAPMGLFVAGPFTKWVGTQTALVVAGTVALVAASVPLLSREVRTLTRADQ</sequence>
<dbReference type="GO" id="GO:0005886">
    <property type="term" value="C:plasma membrane"/>
    <property type="evidence" value="ECO:0007669"/>
    <property type="project" value="UniProtKB-SubCell"/>
</dbReference>
<dbReference type="Pfam" id="PF05977">
    <property type="entry name" value="MFS_3"/>
    <property type="match status" value="1"/>
</dbReference>
<evidence type="ECO:0000256" key="1">
    <source>
        <dbReference type="ARBA" id="ARBA00004651"/>
    </source>
</evidence>
<feature type="transmembrane region" description="Helical" evidence="7">
    <location>
        <begin position="312"/>
        <end position="333"/>
    </location>
</feature>
<evidence type="ECO:0000313" key="8">
    <source>
        <dbReference type="EMBL" id="CAB4622618.1"/>
    </source>
</evidence>
<feature type="transmembrane region" description="Helical" evidence="7">
    <location>
        <begin position="288"/>
        <end position="306"/>
    </location>
</feature>
<evidence type="ECO:0000256" key="4">
    <source>
        <dbReference type="ARBA" id="ARBA00022692"/>
    </source>
</evidence>
<feature type="transmembrane region" description="Helical" evidence="7">
    <location>
        <begin position="79"/>
        <end position="100"/>
    </location>
</feature>
<feature type="transmembrane region" description="Helical" evidence="7">
    <location>
        <begin position="21"/>
        <end position="40"/>
    </location>
</feature>